<evidence type="ECO:0000313" key="2">
    <source>
        <dbReference type="Proteomes" id="UP000765509"/>
    </source>
</evidence>
<accession>A0A9Q3E2U3</accession>
<dbReference type="AlphaFoldDB" id="A0A9Q3E2U3"/>
<evidence type="ECO:0000313" key="1">
    <source>
        <dbReference type="EMBL" id="MBW0512838.1"/>
    </source>
</evidence>
<protein>
    <submittedName>
        <fullName evidence="1">Uncharacterized protein</fullName>
    </submittedName>
</protein>
<organism evidence="1 2">
    <name type="scientific">Austropuccinia psidii MF-1</name>
    <dbReference type="NCBI Taxonomy" id="1389203"/>
    <lineage>
        <taxon>Eukaryota</taxon>
        <taxon>Fungi</taxon>
        <taxon>Dikarya</taxon>
        <taxon>Basidiomycota</taxon>
        <taxon>Pucciniomycotina</taxon>
        <taxon>Pucciniomycetes</taxon>
        <taxon>Pucciniales</taxon>
        <taxon>Sphaerophragmiaceae</taxon>
        <taxon>Austropuccinia</taxon>
    </lineage>
</organism>
<gene>
    <name evidence="1" type="ORF">O181_052553</name>
</gene>
<dbReference type="EMBL" id="AVOT02023022">
    <property type="protein sequence ID" value="MBW0512838.1"/>
    <property type="molecule type" value="Genomic_DNA"/>
</dbReference>
<sequence length="153" mass="17120">MYHLTSSFPGFLSPFTMNYPSFVSPFSCLGFGILNDNASFAQEGQLHYEAEKSIYMNEHQYKQSHAHNPEGFFDASINDSSPYGPTDQSVYVKEVTHPGSNTRTEALFWLPVSPEPAQTILQDADCCSQMLETQSSHVSSSIQEEALYQEGNF</sequence>
<keyword evidence="2" id="KW-1185">Reference proteome</keyword>
<dbReference type="Proteomes" id="UP000765509">
    <property type="component" value="Unassembled WGS sequence"/>
</dbReference>
<reference evidence="1" key="1">
    <citation type="submission" date="2021-03" db="EMBL/GenBank/DDBJ databases">
        <title>Draft genome sequence of rust myrtle Austropuccinia psidii MF-1, a brazilian biotype.</title>
        <authorList>
            <person name="Quecine M.C."/>
            <person name="Pachon D.M.R."/>
            <person name="Bonatelli M.L."/>
            <person name="Correr F.H."/>
            <person name="Franceschini L.M."/>
            <person name="Leite T.F."/>
            <person name="Margarido G.R.A."/>
            <person name="Almeida C.A."/>
            <person name="Ferrarezi J.A."/>
            <person name="Labate C.A."/>
        </authorList>
    </citation>
    <scope>NUCLEOTIDE SEQUENCE</scope>
    <source>
        <strain evidence="1">MF-1</strain>
    </source>
</reference>
<proteinExistence type="predicted"/>
<name>A0A9Q3E2U3_9BASI</name>
<comment type="caution">
    <text evidence="1">The sequence shown here is derived from an EMBL/GenBank/DDBJ whole genome shotgun (WGS) entry which is preliminary data.</text>
</comment>